<comment type="caution">
    <text evidence="5">The sequence shown here is derived from an EMBL/GenBank/DDBJ whole genome shotgun (WGS) entry which is preliminary data.</text>
</comment>
<feature type="repeat" description="TPR" evidence="3">
    <location>
        <begin position="735"/>
        <end position="768"/>
    </location>
</feature>
<evidence type="ECO:0000256" key="2">
    <source>
        <dbReference type="ARBA" id="ARBA00022803"/>
    </source>
</evidence>
<dbReference type="OrthoDB" id="10260758at2759"/>
<keyword evidence="6" id="KW-1185">Reference proteome</keyword>
<organism evidence="5 6">
    <name type="scientific">Reticulomyxa filosa</name>
    <dbReference type="NCBI Taxonomy" id="46433"/>
    <lineage>
        <taxon>Eukaryota</taxon>
        <taxon>Sar</taxon>
        <taxon>Rhizaria</taxon>
        <taxon>Retaria</taxon>
        <taxon>Foraminifera</taxon>
        <taxon>Monothalamids</taxon>
        <taxon>Reticulomyxidae</taxon>
        <taxon>Reticulomyxa</taxon>
    </lineage>
</organism>
<dbReference type="SMART" id="SM00028">
    <property type="entry name" value="TPR"/>
    <property type="match status" value="8"/>
</dbReference>
<dbReference type="SUPFAM" id="SSF52129">
    <property type="entry name" value="Caspase-like"/>
    <property type="match status" value="1"/>
</dbReference>
<evidence type="ECO:0000256" key="4">
    <source>
        <dbReference type="SAM" id="Coils"/>
    </source>
</evidence>
<dbReference type="InterPro" id="IPR019734">
    <property type="entry name" value="TPR_rpt"/>
</dbReference>
<reference evidence="5 6" key="1">
    <citation type="journal article" date="2013" name="Curr. Biol.">
        <title>The Genome of the Foraminiferan Reticulomyxa filosa.</title>
        <authorList>
            <person name="Glockner G."/>
            <person name="Hulsmann N."/>
            <person name="Schleicher M."/>
            <person name="Noegel A.A."/>
            <person name="Eichinger L."/>
            <person name="Gallinger C."/>
            <person name="Pawlowski J."/>
            <person name="Sierra R."/>
            <person name="Euteneuer U."/>
            <person name="Pillet L."/>
            <person name="Moustafa A."/>
            <person name="Platzer M."/>
            <person name="Groth M."/>
            <person name="Szafranski K."/>
            <person name="Schliwa M."/>
        </authorList>
    </citation>
    <scope>NUCLEOTIDE SEQUENCE [LARGE SCALE GENOMIC DNA]</scope>
</reference>
<dbReference type="PROSITE" id="PS50005">
    <property type="entry name" value="TPR"/>
    <property type="match status" value="7"/>
</dbReference>
<name>X6PCB1_RETFI</name>
<sequence length="1007" mass="116663">MYNFFIFKFMSVACSSLLKMTFIMIKESNALYISKEQTLNLLTYVNDGPIVHTITLSELTMEHLKQEIVQITQPIHTNEVLVTIFDENGGPIRTDKNVIQAFKRNTVYFTVQFQSKSTQTIPQRIENIPNLNEIVVKKGFEEQVASSPPRCEVKYPLVLLAGAIKYERQPYLEGVKYDLHLLQTLFQTKFGYEVFSTYNPQNLDTEQLTLNELNSFIVRHCSNLTDGTNNHASNNTDYDGLIFVWCGNGEFGESGDALITSDNKAKDFKEIQSAFATKTEYFIGRPKIFIKITYKGQEECRTSKVSATAQKKIWYDHDTDMFTIYVNTSDKTIIESSKDSFIEIFYQVMEKNMNKSLEFITKQVINIVLFDQILEREMVQAVSIIYSDIYLIPRLSEQSIQSGDSGEDTKYEQSIIEDGNVPETLDFKKHWNRNWRKSNTEAAKIVEIMLHDNEQGLIVIAYNTLKWKTRNDNLSSIAALVNNDKDDIKEFGEYIMYVVKRKLIMLEEINIDGNIYAVDCEIHCKGHVNITTQIFATKHAMIDQQLKQSFPFIRWNTKIHRDIAVQLQDLEYKEEECTNKRLFDESILHFQNYLQIVIDNFGVNHPYIVVAYNTIGLRHRDKGQYDKAIELFEKALQIISDIFGINYKFVAQLHGNLGNVYNKKEKYEEAIACFEKSLKIKLELFGTCHVDVAAAYESLGCIYQNKNQYDKAIECYEKTLQIRLDIFDMNSNDVVNSYTNLARTYQSKQEHERAIEYYEKSLKISLEIFGEKHSNVVDSYHGLGFSYDAMNQYDKALECYEKALHISLDIFGTNHETVADLYNNLGCVCQEKSQYDKTIEYQEKALHIRLTIFGNNHVDVAQSYDNLGISYEKLDKYDQAIDVYDKALKIRQSLFGTYHIDVFDSYTYLGFAYIRAGKYDKAIVCHETALEIKEKITSVVDEDVYDLYELLGLSYEAKGDTKIACKYYEGAWKGYSRLHGEWNETAVRAKEEVAELNKKLVENERIL</sequence>
<dbReference type="InterPro" id="IPR029030">
    <property type="entry name" value="Caspase-like_dom_sf"/>
</dbReference>
<dbReference type="SUPFAM" id="SSF48452">
    <property type="entry name" value="TPR-like"/>
    <property type="match status" value="2"/>
</dbReference>
<evidence type="ECO:0000313" key="5">
    <source>
        <dbReference type="EMBL" id="ETO36160.1"/>
    </source>
</evidence>
<dbReference type="Gene3D" id="1.25.40.10">
    <property type="entry name" value="Tetratricopeptide repeat domain"/>
    <property type="match status" value="3"/>
</dbReference>
<feature type="repeat" description="TPR" evidence="3">
    <location>
        <begin position="609"/>
        <end position="642"/>
    </location>
</feature>
<feature type="repeat" description="TPR" evidence="3">
    <location>
        <begin position="651"/>
        <end position="684"/>
    </location>
</feature>
<dbReference type="PROSITE" id="PS50293">
    <property type="entry name" value="TPR_REGION"/>
    <property type="match status" value="5"/>
</dbReference>
<gene>
    <name evidence="5" type="ORF">RFI_00901</name>
</gene>
<dbReference type="Pfam" id="PF13424">
    <property type="entry name" value="TPR_12"/>
    <property type="match status" value="4"/>
</dbReference>
<dbReference type="PANTHER" id="PTHR45641:SF1">
    <property type="entry name" value="AAA+ ATPASE DOMAIN-CONTAINING PROTEIN"/>
    <property type="match status" value="1"/>
</dbReference>
<dbReference type="PANTHER" id="PTHR45641">
    <property type="entry name" value="TETRATRICOPEPTIDE REPEAT PROTEIN (AFU_ORTHOLOGUE AFUA_6G03870)"/>
    <property type="match status" value="1"/>
</dbReference>
<feature type="repeat" description="TPR" evidence="3">
    <location>
        <begin position="861"/>
        <end position="894"/>
    </location>
</feature>
<feature type="repeat" description="TPR" evidence="3">
    <location>
        <begin position="777"/>
        <end position="810"/>
    </location>
</feature>
<feature type="repeat" description="TPR" evidence="3">
    <location>
        <begin position="693"/>
        <end position="726"/>
    </location>
</feature>
<protein>
    <submittedName>
        <fullName evidence="5">Uncharacterized protein</fullName>
    </submittedName>
</protein>
<dbReference type="EMBL" id="ASPP01000949">
    <property type="protein sequence ID" value="ETO36160.1"/>
    <property type="molecule type" value="Genomic_DNA"/>
</dbReference>
<evidence type="ECO:0000313" key="6">
    <source>
        <dbReference type="Proteomes" id="UP000023152"/>
    </source>
</evidence>
<keyword evidence="4" id="KW-0175">Coiled coil</keyword>
<dbReference type="Proteomes" id="UP000023152">
    <property type="component" value="Unassembled WGS sequence"/>
</dbReference>
<dbReference type="Gene3D" id="3.40.50.1460">
    <property type="match status" value="1"/>
</dbReference>
<dbReference type="Pfam" id="PF13181">
    <property type="entry name" value="TPR_8"/>
    <property type="match status" value="1"/>
</dbReference>
<proteinExistence type="predicted"/>
<feature type="repeat" description="TPR" evidence="3">
    <location>
        <begin position="903"/>
        <end position="936"/>
    </location>
</feature>
<evidence type="ECO:0000256" key="3">
    <source>
        <dbReference type="PROSITE-ProRule" id="PRU00339"/>
    </source>
</evidence>
<accession>X6PCB1</accession>
<dbReference type="InterPro" id="IPR011990">
    <property type="entry name" value="TPR-like_helical_dom_sf"/>
</dbReference>
<feature type="coiled-coil region" evidence="4">
    <location>
        <begin position="979"/>
        <end position="1006"/>
    </location>
</feature>
<keyword evidence="2 3" id="KW-0802">TPR repeat</keyword>
<dbReference type="AlphaFoldDB" id="X6PCB1"/>
<evidence type="ECO:0000256" key="1">
    <source>
        <dbReference type="ARBA" id="ARBA00022737"/>
    </source>
</evidence>
<keyword evidence="1" id="KW-0677">Repeat</keyword>